<feature type="region of interest" description="Disordered" evidence="1">
    <location>
        <begin position="296"/>
        <end position="496"/>
    </location>
</feature>
<feature type="compositionally biased region" description="Pro residues" evidence="1">
    <location>
        <begin position="199"/>
        <end position="211"/>
    </location>
</feature>
<feature type="compositionally biased region" description="Basic and acidic residues" evidence="1">
    <location>
        <begin position="351"/>
        <end position="363"/>
    </location>
</feature>
<evidence type="ECO:0000256" key="1">
    <source>
        <dbReference type="SAM" id="MobiDB-lite"/>
    </source>
</evidence>
<comment type="caution">
    <text evidence="2">The sequence shown here is derived from an EMBL/GenBank/DDBJ whole genome shotgun (WGS) entry which is preliminary data.</text>
</comment>
<feature type="compositionally biased region" description="Low complexity" evidence="1">
    <location>
        <begin position="336"/>
        <end position="350"/>
    </location>
</feature>
<evidence type="ECO:0000313" key="2">
    <source>
        <dbReference type="EMBL" id="KAK7242231.1"/>
    </source>
</evidence>
<dbReference type="Proteomes" id="UP001363151">
    <property type="component" value="Unassembled WGS sequence"/>
</dbReference>
<feature type="compositionally biased region" description="Basic residues" evidence="1">
    <location>
        <begin position="421"/>
        <end position="432"/>
    </location>
</feature>
<reference evidence="2 3" key="1">
    <citation type="submission" date="2024-03" db="EMBL/GenBank/DDBJ databases">
        <title>Aureococcus anophagefferens CCMP1851 and Kratosvirus quantuckense: Draft genome of a second virus-susceptible host strain in the model system.</title>
        <authorList>
            <person name="Chase E."/>
            <person name="Truchon A.R."/>
            <person name="Schepens W."/>
            <person name="Wilhelm S.W."/>
        </authorList>
    </citation>
    <scope>NUCLEOTIDE SEQUENCE [LARGE SCALE GENOMIC DNA]</scope>
    <source>
        <strain evidence="2 3">CCMP1851</strain>
    </source>
</reference>
<proteinExistence type="predicted"/>
<protein>
    <recommendedName>
        <fullName evidence="4">SGF29 C-terminal domain-containing protein</fullName>
    </recommendedName>
</protein>
<feature type="compositionally biased region" description="Acidic residues" evidence="1">
    <location>
        <begin position="365"/>
        <end position="376"/>
    </location>
</feature>
<organism evidence="2 3">
    <name type="scientific">Aureococcus anophagefferens</name>
    <name type="common">Harmful bloom alga</name>
    <dbReference type="NCBI Taxonomy" id="44056"/>
    <lineage>
        <taxon>Eukaryota</taxon>
        <taxon>Sar</taxon>
        <taxon>Stramenopiles</taxon>
        <taxon>Ochrophyta</taxon>
        <taxon>Pelagophyceae</taxon>
        <taxon>Pelagomonadales</taxon>
        <taxon>Pelagomonadaceae</taxon>
        <taxon>Aureococcus</taxon>
    </lineage>
</organism>
<dbReference type="EMBL" id="JBBJCI010000146">
    <property type="protein sequence ID" value="KAK7242231.1"/>
    <property type="molecule type" value="Genomic_DNA"/>
</dbReference>
<evidence type="ECO:0000313" key="3">
    <source>
        <dbReference type="Proteomes" id="UP001363151"/>
    </source>
</evidence>
<feature type="compositionally biased region" description="Basic residues" evidence="1">
    <location>
        <begin position="472"/>
        <end position="485"/>
    </location>
</feature>
<feature type="compositionally biased region" description="Basic and acidic residues" evidence="1">
    <location>
        <begin position="377"/>
        <end position="386"/>
    </location>
</feature>
<gene>
    <name evidence="2" type="ORF">SO694_00013331</name>
</gene>
<accession>A0ABR1G199</accession>
<name>A0ABR1G199_AURAN</name>
<keyword evidence="3" id="KW-1185">Reference proteome</keyword>
<feature type="region of interest" description="Disordered" evidence="1">
    <location>
        <begin position="532"/>
        <end position="556"/>
    </location>
</feature>
<feature type="region of interest" description="Disordered" evidence="1">
    <location>
        <begin position="185"/>
        <end position="222"/>
    </location>
</feature>
<sequence length="918" mass="99812">MEVSNQLNAVPICVDLDIYRSKILEAAETGDFAGCRRIVEDIFGRRYHGCIPLHADYVPAECPIAALPETGCYVKGKPWTATFTRAYKPGYYVVVGRNPSQRAPSPPDASRDLRVTEWRNASGKQPAPPGFEKKNASSDYPIGAETYSMKAVVFYRNSLDAHSRWNAGQPIIQVLHISVKEARLAPRRDSETTYSAQPPYTPSTPLAPPARAPASDGDEENGDYANVAELAIPVSPSEEKDAASFYDPTARALSLDERALVEFRLIKERFTRTEWQQLDAEAKSRLAESARHVVLFSQRSQTPSEPEAADAPEPEPEVEPEPMSESEEPEPEAPELEPAPAQDAMQAALAEMRRIEARLKQEQAPEPEAEAPGETEPETRGADEAPKASTSARRGMRMLTQLADCNATGLNDPFPAGVTSRGRRRARARRGRGAAAAAARAAPEEAGEARRLPRAPSHESVAAAARGGPRPRQGRNRQRRRRRRRRPEDDGVPWFAGALSRRPYSRRRRVLETKPRVCPFGYGVVEVADAEAEADAADADEDDADEDDAEDDADEDDAALAREAVVAGDGLRRAAGGAGEVAFFYDGRGWRYTAREGESVDFACRALKINAARSLAATNSGRERPIRTAYDAVVAGDRLALPGGAWDASKPPLVPPRAALEILGGEVLVDGDGRAYYRCEGQETVDEICDRFDVDALSPENGRLPHIARGAALTRKATLLAKTLVLLPEAALRSAEGASRRKRRKPCAACRLEGYVGALHCRETRRHDAPDFDAGAGDRVRTRFVVDDGSASGGPLWGWYFGTVVARGESSIDVRYDDDPATTFTEPWPGDEVVVLPDDGSLPTAAPDEAAARARHVGRRLKLEGDDDQADWAAVSRCYVSYVEGFEGVVLGVERDGVVVDHLLADLDLGATWEDGGS</sequence>
<evidence type="ECO:0008006" key="4">
    <source>
        <dbReference type="Google" id="ProtNLM"/>
    </source>
</evidence>
<feature type="compositionally biased region" description="Acidic residues" evidence="1">
    <location>
        <begin position="307"/>
        <end position="335"/>
    </location>
</feature>